<dbReference type="CDD" id="cd02205">
    <property type="entry name" value="CBS_pair_SF"/>
    <property type="match status" value="1"/>
</dbReference>
<gene>
    <name evidence="7" type="ORF">C446_16732</name>
</gene>
<dbReference type="InterPro" id="IPR055995">
    <property type="entry name" value="DUF7573"/>
</dbReference>
<evidence type="ECO:0000256" key="2">
    <source>
        <dbReference type="PROSITE-ProRule" id="PRU00703"/>
    </source>
</evidence>
<keyword evidence="3" id="KW-0862">Zinc</keyword>
<keyword evidence="3" id="KW-0408">Iron</keyword>
<evidence type="ECO:0000259" key="6">
    <source>
        <dbReference type="PROSITE" id="PS51901"/>
    </source>
</evidence>
<comment type="caution">
    <text evidence="7">The sequence shown here is derived from an EMBL/GenBank/DDBJ whole genome shotgun (WGS) entry which is preliminary data.</text>
</comment>
<feature type="compositionally biased region" description="Gly residues" evidence="4">
    <location>
        <begin position="143"/>
        <end position="163"/>
    </location>
</feature>
<proteinExistence type="predicted"/>
<dbReference type="InterPro" id="IPR044065">
    <property type="entry name" value="ACP_MB"/>
</dbReference>
<dbReference type="Proteomes" id="UP000011607">
    <property type="component" value="Unassembled WGS sequence"/>
</dbReference>
<dbReference type="eggNOG" id="arCOG00606">
    <property type="taxonomic scope" value="Archaea"/>
</dbReference>
<keyword evidence="3" id="KW-0479">Metal-binding</keyword>
<dbReference type="PANTHER" id="PTHR43080">
    <property type="entry name" value="CBS DOMAIN-CONTAINING PROTEIN CBSX3, MITOCHONDRIAL"/>
    <property type="match status" value="1"/>
</dbReference>
<dbReference type="OrthoDB" id="65817at2157"/>
<feature type="binding site" evidence="3">
    <location>
        <position position="206"/>
    </location>
    <ligand>
        <name>Fe cation</name>
        <dbReference type="ChEBI" id="CHEBI:24875"/>
    </ligand>
</feature>
<dbReference type="SUPFAM" id="SSF54631">
    <property type="entry name" value="CBS-domain pair"/>
    <property type="match status" value="1"/>
</dbReference>
<dbReference type="Pfam" id="PF00571">
    <property type="entry name" value="CBS"/>
    <property type="match status" value="2"/>
</dbReference>
<feature type="domain" description="CBS" evidence="5">
    <location>
        <begin position="11"/>
        <end position="68"/>
    </location>
</feature>
<evidence type="ECO:0000259" key="5">
    <source>
        <dbReference type="PROSITE" id="PS51371"/>
    </source>
</evidence>
<evidence type="ECO:0000256" key="1">
    <source>
        <dbReference type="ARBA" id="ARBA00023122"/>
    </source>
</evidence>
<feature type="binding site" evidence="3">
    <location>
        <position position="225"/>
    </location>
    <ligand>
        <name>Fe cation</name>
        <dbReference type="ChEBI" id="CHEBI:24875"/>
    </ligand>
</feature>
<feature type="domain" description="CBS" evidence="5">
    <location>
        <begin position="75"/>
        <end position="134"/>
    </location>
</feature>
<feature type="binding site" evidence="3">
    <location>
        <position position="209"/>
    </location>
    <ligand>
        <name>Zn(2+)</name>
        <dbReference type="ChEBI" id="CHEBI:29105"/>
    </ligand>
</feature>
<evidence type="ECO:0000256" key="4">
    <source>
        <dbReference type="SAM" id="MobiDB-lite"/>
    </source>
</evidence>
<dbReference type="PROSITE" id="PS51371">
    <property type="entry name" value="CBS"/>
    <property type="match status" value="2"/>
</dbReference>
<dbReference type="RefSeq" id="WP_006674224.1">
    <property type="nucleotide sequence ID" value="NZ_AOMA01000177.1"/>
</dbReference>
<organism evidence="7 8">
    <name type="scientific">Halobiforma nitratireducens JCM 10879</name>
    <dbReference type="NCBI Taxonomy" id="1227454"/>
    <lineage>
        <taxon>Archaea</taxon>
        <taxon>Methanobacteriati</taxon>
        <taxon>Methanobacteriota</taxon>
        <taxon>Stenosarchaea group</taxon>
        <taxon>Halobacteria</taxon>
        <taxon>Halobacteriales</taxon>
        <taxon>Natrialbaceae</taxon>
        <taxon>Halobiforma</taxon>
    </lineage>
</organism>
<feature type="region of interest" description="Disordered" evidence="4">
    <location>
        <begin position="133"/>
        <end position="200"/>
    </location>
</feature>
<feature type="binding site" evidence="3">
    <location>
        <position position="209"/>
    </location>
    <ligand>
        <name>Fe cation</name>
        <dbReference type="ChEBI" id="CHEBI:24875"/>
    </ligand>
</feature>
<dbReference type="AlphaFoldDB" id="M0LCP5"/>
<reference evidence="7 8" key="1">
    <citation type="journal article" date="2014" name="PLoS Genet.">
        <title>Phylogenetically driven sequencing of extremely halophilic archaea reveals strategies for static and dynamic osmo-response.</title>
        <authorList>
            <person name="Becker E.A."/>
            <person name="Seitzer P.M."/>
            <person name="Tritt A."/>
            <person name="Larsen D."/>
            <person name="Krusor M."/>
            <person name="Yao A.I."/>
            <person name="Wu D."/>
            <person name="Madern D."/>
            <person name="Eisen J.A."/>
            <person name="Darling A.E."/>
            <person name="Facciotti M.T."/>
        </authorList>
    </citation>
    <scope>NUCLEOTIDE SEQUENCE [LARGE SCALE GENOMIC DNA]</scope>
    <source>
        <strain evidence="7 8">JCM 10879</strain>
    </source>
</reference>
<dbReference type="InterPro" id="IPR051257">
    <property type="entry name" value="Diverse_CBS-Domain"/>
</dbReference>
<dbReference type="Pfam" id="PF24458">
    <property type="entry name" value="DUF7573"/>
    <property type="match status" value="1"/>
</dbReference>
<dbReference type="PROSITE" id="PS51901">
    <property type="entry name" value="ACP_MB"/>
    <property type="match status" value="1"/>
</dbReference>
<feature type="binding site" evidence="3">
    <location>
        <position position="228"/>
    </location>
    <ligand>
        <name>Zn(2+)</name>
        <dbReference type="ChEBI" id="CHEBI:29105"/>
    </ligand>
</feature>
<feature type="domain" description="ACP-type MB" evidence="6">
    <location>
        <begin position="201"/>
        <end position="231"/>
    </location>
</feature>
<keyword evidence="8" id="KW-1185">Reference proteome</keyword>
<accession>M0LCP5</accession>
<evidence type="ECO:0000256" key="3">
    <source>
        <dbReference type="PROSITE-ProRule" id="PRU01249"/>
    </source>
</evidence>
<dbReference type="PANTHER" id="PTHR43080:SF2">
    <property type="entry name" value="CBS DOMAIN-CONTAINING PROTEIN"/>
    <property type="match status" value="1"/>
</dbReference>
<evidence type="ECO:0000313" key="8">
    <source>
        <dbReference type="Proteomes" id="UP000011607"/>
    </source>
</evidence>
<dbReference type="SMART" id="SM00116">
    <property type="entry name" value="CBS"/>
    <property type="match status" value="2"/>
</dbReference>
<dbReference type="InterPro" id="IPR000644">
    <property type="entry name" value="CBS_dom"/>
</dbReference>
<feature type="binding site" evidence="3">
    <location>
        <position position="206"/>
    </location>
    <ligand>
        <name>Zn(2+)</name>
        <dbReference type="ChEBI" id="CHEBI:29105"/>
    </ligand>
</feature>
<keyword evidence="1 2" id="KW-0129">CBS domain</keyword>
<dbReference type="InterPro" id="IPR046342">
    <property type="entry name" value="CBS_dom_sf"/>
</dbReference>
<evidence type="ECO:0000313" key="7">
    <source>
        <dbReference type="EMBL" id="EMA30199.1"/>
    </source>
</evidence>
<name>M0LCP5_9EURY</name>
<dbReference type="STRING" id="1227454.C446_16732"/>
<dbReference type="GO" id="GO:0046872">
    <property type="term" value="F:metal ion binding"/>
    <property type="evidence" value="ECO:0007669"/>
    <property type="project" value="UniProtKB-KW"/>
</dbReference>
<dbReference type="Gene3D" id="3.10.580.10">
    <property type="entry name" value="CBS-domain"/>
    <property type="match status" value="1"/>
</dbReference>
<sequence>MERELSVKEVLTTEYVGVSESDSVQGAVELMREERAGSVLVVRGTDPVGIMTEWDVLGLVADERAPAETTVEEVMTTPVITIPSDRSLTDAANLMARENIRNVVVEDADADEVLGLVTQRDIIAAAGSFRGTVSPARSVEPGAGTGAGTGSGTEPGAAQGTGAGTEPADGDPLLEEPAGEPPIGNEDGEAPVVPNGGDEYSTQGVCEACGSLADSLWEANGQLVCSDCRTV</sequence>
<protein>
    <submittedName>
        <fullName evidence="7">Signal transduction protein with CBS domains</fullName>
    </submittedName>
</protein>
<dbReference type="PATRIC" id="fig|1227454.3.peg.3427"/>
<feature type="compositionally biased region" description="Acidic residues" evidence="4">
    <location>
        <begin position="168"/>
        <end position="178"/>
    </location>
</feature>
<feature type="binding site" evidence="3">
    <location>
        <position position="228"/>
    </location>
    <ligand>
        <name>Fe cation</name>
        <dbReference type="ChEBI" id="CHEBI:24875"/>
    </ligand>
</feature>
<feature type="binding site" evidence="3">
    <location>
        <position position="225"/>
    </location>
    <ligand>
        <name>Zn(2+)</name>
        <dbReference type="ChEBI" id="CHEBI:29105"/>
    </ligand>
</feature>
<dbReference type="EMBL" id="AOMA01000177">
    <property type="protein sequence ID" value="EMA30199.1"/>
    <property type="molecule type" value="Genomic_DNA"/>
</dbReference>